<evidence type="ECO:0000313" key="1">
    <source>
        <dbReference type="EMBL" id="CAF1092855.1"/>
    </source>
</evidence>
<dbReference type="EMBL" id="CAJNOC010007148">
    <property type="protein sequence ID" value="CAF1092855.1"/>
    <property type="molecule type" value="Genomic_DNA"/>
</dbReference>
<name>A0A814NKU0_9BILA</name>
<comment type="caution">
    <text evidence="1">The sequence shown here is derived from an EMBL/GenBank/DDBJ whole genome shotgun (WGS) entry which is preliminary data.</text>
</comment>
<evidence type="ECO:0000313" key="2">
    <source>
        <dbReference type="Proteomes" id="UP000663879"/>
    </source>
</evidence>
<dbReference type="AlphaFoldDB" id="A0A814NKU0"/>
<protein>
    <submittedName>
        <fullName evidence="1">Uncharacterized protein</fullName>
    </submittedName>
</protein>
<accession>A0A814NKU0</accession>
<sequence length="101" mass="11797">MFIQGFFDSEVLKNEFLTTESIGNITITEQARQESLNSCVIFDAEDDISIPNENLIKNEDKRSGNYSSNEELINFYMKTYLSIYLIPKNICDEIFEDIQFF</sequence>
<organism evidence="1 2">
    <name type="scientific">Brachionus calyciflorus</name>
    <dbReference type="NCBI Taxonomy" id="104777"/>
    <lineage>
        <taxon>Eukaryota</taxon>
        <taxon>Metazoa</taxon>
        <taxon>Spiralia</taxon>
        <taxon>Gnathifera</taxon>
        <taxon>Rotifera</taxon>
        <taxon>Eurotatoria</taxon>
        <taxon>Monogononta</taxon>
        <taxon>Pseudotrocha</taxon>
        <taxon>Ploima</taxon>
        <taxon>Brachionidae</taxon>
        <taxon>Brachionus</taxon>
    </lineage>
</organism>
<gene>
    <name evidence="1" type="ORF">OXX778_LOCUS20758</name>
</gene>
<keyword evidence="2" id="KW-1185">Reference proteome</keyword>
<reference evidence="1" key="1">
    <citation type="submission" date="2021-02" db="EMBL/GenBank/DDBJ databases">
        <authorList>
            <person name="Nowell W R."/>
        </authorList>
    </citation>
    <scope>NUCLEOTIDE SEQUENCE</scope>
    <source>
        <strain evidence="1">Ploen Becks lab</strain>
    </source>
</reference>
<proteinExistence type="predicted"/>
<dbReference type="Proteomes" id="UP000663879">
    <property type="component" value="Unassembled WGS sequence"/>
</dbReference>